<feature type="transmembrane region" description="Helical" evidence="9">
    <location>
        <begin position="798"/>
        <end position="821"/>
    </location>
</feature>
<feature type="region of interest" description="Disordered" evidence="8">
    <location>
        <begin position="932"/>
        <end position="992"/>
    </location>
</feature>
<dbReference type="PANTHER" id="PTHR11689">
    <property type="entry name" value="CHLORIDE CHANNEL PROTEIN CLC FAMILY MEMBER"/>
    <property type="match status" value="1"/>
</dbReference>
<evidence type="ECO:0000313" key="12">
    <source>
        <dbReference type="Proteomes" id="UP001178507"/>
    </source>
</evidence>
<dbReference type="GO" id="GO:0016020">
    <property type="term" value="C:membrane"/>
    <property type="evidence" value="ECO:0007669"/>
    <property type="project" value="UniProtKB-SubCell"/>
</dbReference>
<feature type="compositionally biased region" description="Polar residues" evidence="8">
    <location>
        <begin position="945"/>
        <end position="960"/>
    </location>
</feature>
<feature type="region of interest" description="Disordered" evidence="8">
    <location>
        <begin position="295"/>
        <end position="325"/>
    </location>
</feature>
<feature type="transmembrane region" description="Helical" evidence="9">
    <location>
        <begin position="1191"/>
        <end position="1212"/>
    </location>
</feature>
<dbReference type="Pfam" id="PF00654">
    <property type="entry name" value="Voltage_CLC"/>
    <property type="match status" value="1"/>
</dbReference>
<dbReference type="GO" id="GO:0005216">
    <property type="term" value="F:monoatomic ion channel activity"/>
    <property type="evidence" value="ECO:0007669"/>
    <property type="project" value="InterPro"/>
</dbReference>
<dbReference type="FunFam" id="1.10.3080.10:FF:000014">
    <property type="entry name" value="Chloride channel protein"/>
    <property type="match status" value="1"/>
</dbReference>
<reference evidence="11" key="1">
    <citation type="submission" date="2023-08" db="EMBL/GenBank/DDBJ databases">
        <authorList>
            <person name="Chen Y."/>
            <person name="Shah S."/>
            <person name="Dougan E. K."/>
            <person name="Thang M."/>
            <person name="Chan C."/>
        </authorList>
    </citation>
    <scope>NUCLEOTIDE SEQUENCE</scope>
</reference>
<feature type="domain" description="EF-hand" evidence="10">
    <location>
        <begin position="115"/>
        <end position="150"/>
    </location>
</feature>
<evidence type="ECO:0000256" key="8">
    <source>
        <dbReference type="SAM" id="MobiDB-lite"/>
    </source>
</evidence>
<dbReference type="InterPro" id="IPR018490">
    <property type="entry name" value="cNMP-bd_dom_sf"/>
</dbReference>
<evidence type="ECO:0000256" key="5">
    <source>
        <dbReference type="ARBA" id="ARBA00022989"/>
    </source>
</evidence>
<dbReference type="PROSITE" id="PS50222">
    <property type="entry name" value="EF_HAND_2"/>
    <property type="match status" value="2"/>
</dbReference>
<sequence>MGDSSALKRGRRAQELLRDAERVYDPKQERQWEGKYKFFSELKMKVAYRTYARARHDPFNKDPAWGRSVLARFADYCTSNNIKFEDIFAQADLNSDQSLSRPEIKHALHRVLPSLSDQEVIAVFDVIDEDKSGAVSVQEFVAAMDMGKKAKFTKEAVERHRNPVHRIKRFPPASIDGWDHLKDVETVKGTRYETVGTGRSLVDMCEQEATECLARLSHTLAQTPRALRHEQRTPRYQYFGGGGDTARFHKHSKYRDTEGPKVDLPDPGGPEVRPGYLCSLKGALALGEMAKAAHPGLKQATSQRSLSLSRNSPPVSFSSNRLDPDERLRQMGPEISEATKPAHTFARSLEAPPGTESMDYDLHESPAMLAFVAAQQKAMQRSNCLLRLLSRSRIWRQNGRSVFRWVIICLVGICTGVVAAMIDFALKRLEDLQNLMMRSVIDHTGHWFPPYVCFLVFRVFLASIAGIFVCYVEPLASGSGIPEIKSFLNGIHLPRLLDLKTLAAKAVGVIFSVGAGLPCGKEGPMIHSGAICGALISGVFWTPTLRPINMDKEQRDLVTAGAAAGVSAAFSAPVGGVLFAIEEGATHMSVDIMLKTFVASACAALVVRFFHAGFAKGDWGMLGSAVPLEFGALPNLQYAIWELPLFALMGILFGLMGGLYNFLNEHLTRWRLRNVGVRGCKRWWEVIFLATVVSSIKFICPVLLMGGVDNVLGSVKQTLWWDDQAQGVAAIFHNPMLASDMAILGCVQFVIACWTYGAGVPSGLFLPSLFLGAMWGKLFGMGLFQMGLVPHETDADKFAFVGSAAALAGLGRITISLSVIVMECTINNQFGVPLFLATMVAKWVGSLFNPGIYDLHLELKHVPLLEPLGGQASRTRPGIGATEWEGQGLNFWELHRKLAECYQQDVQYGRRRAPSTASVSMRLPSSSELPVVRPVISPPSPTGLRVSTTRRTLESSNEVGHSTRDAVASRPEVGRGKSESSDLAKPREGEEGLKPREAWCPVLEHKSAKLMARAGSMASLKATVTTLSESISVEAAETWSFVLHPAGRLRTVWDALTVIALVLDIILIPLEFFGIQELQGVTGATVITILFWSLDVVLSFRSGSYKKGVLVMEPKTIARDYARSWLVPDLALVGLDWLALAVNAFSEDASQVLWLLRLLRLVRVLRLGKVSRSALNLKEAMQWTVNRRGSVAMNLGLLLLLNHMIACGWWAFGHAWGDASGWSVTNGVEDQSLAYRYTTSLHWAISQLGVSSTEIEATNTAERIYSIATAVISLITFSSMVSSMTSVMNTAYQEKEEERRHFAALQQYLKHYAISASLSQRITQFVQHALGQQRNSISDVPLLTLLSKPLQGELQLEKFRELLSQLSFLGALLRSSSNQIEEVMRGLASAMGQATLAGGDVLFRLGTPATASYLPLNGSQLLYSDSQAVSDIWTVEMCLWTEWFHVGNMVSVEVSQVLILDMPTFCDIVGDSCITQRLAADYAVEYLAELHKVSRWSDIWQSELRPEVHNMFADLGINHAPKLVFDTFGRRDRMGRGNSQIVPQD</sequence>
<dbReference type="GO" id="GO:0015108">
    <property type="term" value="F:chloride transmembrane transporter activity"/>
    <property type="evidence" value="ECO:0007669"/>
    <property type="project" value="InterPro"/>
</dbReference>
<dbReference type="PRINTS" id="PR00762">
    <property type="entry name" value="CLCHANNEL"/>
</dbReference>
<evidence type="ECO:0000259" key="10">
    <source>
        <dbReference type="PROSITE" id="PS50222"/>
    </source>
</evidence>
<dbReference type="SUPFAM" id="SSF81324">
    <property type="entry name" value="Voltage-gated potassium channels"/>
    <property type="match status" value="1"/>
</dbReference>
<dbReference type="InterPro" id="IPR011992">
    <property type="entry name" value="EF-hand-dom_pair"/>
</dbReference>
<feature type="compositionally biased region" description="Basic and acidic residues" evidence="8">
    <location>
        <begin position="972"/>
        <end position="992"/>
    </location>
</feature>
<feature type="transmembrane region" description="Helical" evidence="9">
    <location>
        <begin position="402"/>
        <end position="426"/>
    </location>
</feature>
<feature type="transmembrane region" description="Helical" evidence="9">
    <location>
        <begin position="557"/>
        <end position="580"/>
    </location>
</feature>
<dbReference type="SUPFAM" id="SSF81340">
    <property type="entry name" value="Clc chloride channel"/>
    <property type="match status" value="1"/>
</dbReference>
<dbReference type="InterPro" id="IPR051280">
    <property type="entry name" value="Cl-channel/antiporter"/>
</dbReference>
<dbReference type="Gene3D" id="1.10.3080.10">
    <property type="entry name" value="Clc chloride channel"/>
    <property type="match status" value="1"/>
</dbReference>
<keyword evidence="4" id="KW-0106">Calcium</keyword>
<feature type="transmembrane region" description="Helical" evidence="9">
    <location>
        <begin position="643"/>
        <end position="663"/>
    </location>
</feature>
<keyword evidence="3" id="KW-0677">Repeat</keyword>
<dbReference type="Proteomes" id="UP001178507">
    <property type="component" value="Unassembled WGS sequence"/>
</dbReference>
<comment type="subcellular location">
    <subcellularLocation>
        <location evidence="1">Membrane</location>
        <topology evidence="1">Multi-pass membrane protein</topology>
    </subcellularLocation>
</comment>
<dbReference type="Gene3D" id="1.10.287.70">
    <property type="match status" value="1"/>
</dbReference>
<feature type="transmembrane region" description="Helical" evidence="9">
    <location>
        <begin position="764"/>
        <end position="786"/>
    </location>
</feature>
<keyword evidence="7 9" id="KW-0472">Membrane</keyword>
<protein>
    <recommendedName>
        <fullName evidence="10">EF-hand domain-containing protein</fullName>
    </recommendedName>
</protein>
<feature type="compositionally biased region" description="Polar residues" evidence="8">
    <location>
        <begin position="299"/>
        <end position="321"/>
    </location>
</feature>
<feature type="transmembrane region" description="Helical" evidence="9">
    <location>
        <begin position="1055"/>
        <end position="1075"/>
    </location>
</feature>
<evidence type="ECO:0000256" key="1">
    <source>
        <dbReference type="ARBA" id="ARBA00004141"/>
    </source>
</evidence>
<evidence type="ECO:0000256" key="6">
    <source>
        <dbReference type="ARBA" id="ARBA00023122"/>
    </source>
</evidence>
<dbReference type="PROSITE" id="PS00018">
    <property type="entry name" value="EF_HAND_1"/>
    <property type="match status" value="2"/>
</dbReference>
<proteinExistence type="predicted"/>
<dbReference type="InterPro" id="IPR005821">
    <property type="entry name" value="Ion_trans_dom"/>
</dbReference>
<keyword evidence="6" id="KW-0129">CBS domain</keyword>
<feature type="transmembrane region" description="Helical" evidence="9">
    <location>
        <begin position="683"/>
        <end position="704"/>
    </location>
</feature>
<dbReference type="InterPro" id="IPR018247">
    <property type="entry name" value="EF_Hand_1_Ca_BS"/>
</dbReference>
<dbReference type="Pfam" id="PF13499">
    <property type="entry name" value="EF-hand_7"/>
    <property type="match status" value="1"/>
</dbReference>
<accession>A0AA36IC80</accession>
<evidence type="ECO:0000256" key="9">
    <source>
        <dbReference type="SAM" id="Phobius"/>
    </source>
</evidence>
<evidence type="ECO:0000256" key="4">
    <source>
        <dbReference type="ARBA" id="ARBA00022837"/>
    </source>
</evidence>
<feature type="transmembrane region" description="Helical" evidence="9">
    <location>
        <begin position="1081"/>
        <end position="1100"/>
    </location>
</feature>
<dbReference type="InterPro" id="IPR002048">
    <property type="entry name" value="EF_hand_dom"/>
</dbReference>
<keyword evidence="2 9" id="KW-0812">Transmembrane</keyword>
<keyword evidence="12" id="KW-1185">Reference proteome</keyword>
<dbReference type="GO" id="GO:0005509">
    <property type="term" value="F:calcium ion binding"/>
    <property type="evidence" value="ECO:0007669"/>
    <property type="project" value="InterPro"/>
</dbReference>
<gene>
    <name evidence="11" type="ORF">EVOR1521_LOCUS11720</name>
</gene>
<dbReference type="Pfam" id="PF00520">
    <property type="entry name" value="Ion_trans"/>
    <property type="match status" value="1"/>
</dbReference>
<dbReference type="SMART" id="SM00054">
    <property type="entry name" value="EFh"/>
    <property type="match status" value="2"/>
</dbReference>
<feature type="transmembrane region" description="Helical" evidence="9">
    <location>
        <begin position="447"/>
        <end position="469"/>
    </location>
</feature>
<dbReference type="SUPFAM" id="SSF51206">
    <property type="entry name" value="cAMP-binding domain-like"/>
    <property type="match status" value="1"/>
</dbReference>
<dbReference type="EMBL" id="CAUJNA010001180">
    <property type="protein sequence ID" value="CAJ1385026.1"/>
    <property type="molecule type" value="Genomic_DNA"/>
</dbReference>
<feature type="domain" description="EF-hand" evidence="10">
    <location>
        <begin position="79"/>
        <end position="114"/>
    </location>
</feature>
<dbReference type="PANTHER" id="PTHR11689:SF136">
    <property type="entry name" value="H(+)_CL(-) EXCHANGE TRANSPORTER 7"/>
    <property type="match status" value="1"/>
</dbReference>
<keyword evidence="5 9" id="KW-1133">Transmembrane helix</keyword>
<name>A0AA36IC80_9DINO</name>
<dbReference type="CDD" id="cd00051">
    <property type="entry name" value="EFh"/>
    <property type="match status" value="1"/>
</dbReference>
<dbReference type="InterPro" id="IPR014743">
    <property type="entry name" value="Cl-channel_core"/>
</dbReference>
<organism evidence="11 12">
    <name type="scientific">Effrenium voratum</name>
    <dbReference type="NCBI Taxonomy" id="2562239"/>
    <lineage>
        <taxon>Eukaryota</taxon>
        <taxon>Sar</taxon>
        <taxon>Alveolata</taxon>
        <taxon>Dinophyceae</taxon>
        <taxon>Suessiales</taxon>
        <taxon>Symbiodiniaceae</taxon>
        <taxon>Effrenium</taxon>
    </lineage>
</organism>
<evidence type="ECO:0000256" key="2">
    <source>
        <dbReference type="ARBA" id="ARBA00022692"/>
    </source>
</evidence>
<dbReference type="InterPro" id="IPR001807">
    <property type="entry name" value="ClC"/>
</dbReference>
<dbReference type="Gene3D" id="1.10.238.10">
    <property type="entry name" value="EF-hand"/>
    <property type="match status" value="1"/>
</dbReference>
<evidence type="ECO:0000313" key="11">
    <source>
        <dbReference type="EMBL" id="CAJ1385026.1"/>
    </source>
</evidence>
<feature type="transmembrane region" description="Helical" evidence="9">
    <location>
        <begin position="736"/>
        <end position="757"/>
    </location>
</feature>
<evidence type="ECO:0000256" key="7">
    <source>
        <dbReference type="ARBA" id="ARBA00023136"/>
    </source>
</evidence>
<feature type="transmembrane region" description="Helical" evidence="9">
    <location>
        <begin position="592"/>
        <end position="611"/>
    </location>
</feature>
<evidence type="ECO:0000256" key="3">
    <source>
        <dbReference type="ARBA" id="ARBA00022737"/>
    </source>
</evidence>
<dbReference type="SUPFAM" id="SSF47473">
    <property type="entry name" value="EF-hand"/>
    <property type="match status" value="1"/>
</dbReference>
<comment type="caution">
    <text evidence="11">The sequence shown here is derived from an EMBL/GenBank/DDBJ whole genome shotgun (WGS) entry which is preliminary data.</text>
</comment>